<feature type="compositionally biased region" description="Polar residues" evidence="1">
    <location>
        <begin position="176"/>
        <end position="187"/>
    </location>
</feature>
<feature type="compositionally biased region" description="Basic and acidic residues" evidence="1">
    <location>
        <begin position="387"/>
        <end position="401"/>
    </location>
</feature>
<organism evidence="4 5">
    <name type="scientific">Lacticaseibacillus camelliae DSM 22697 = JCM 13995</name>
    <dbReference type="NCBI Taxonomy" id="1423730"/>
    <lineage>
        <taxon>Bacteria</taxon>
        <taxon>Bacillati</taxon>
        <taxon>Bacillota</taxon>
        <taxon>Bacilli</taxon>
        <taxon>Lactobacillales</taxon>
        <taxon>Lactobacillaceae</taxon>
        <taxon>Lacticaseibacillus</taxon>
    </lineage>
</organism>
<feature type="region of interest" description="Disordered" evidence="1">
    <location>
        <begin position="131"/>
        <end position="188"/>
    </location>
</feature>
<dbReference type="PATRIC" id="fig|1423730.4.peg.1375"/>
<feature type="compositionally biased region" description="Low complexity" evidence="1">
    <location>
        <begin position="214"/>
        <end position="224"/>
    </location>
</feature>
<feature type="domain" description="Replication initiator protein A C-terminal" evidence="3">
    <location>
        <begin position="268"/>
        <end position="357"/>
    </location>
</feature>
<gene>
    <name evidence="4" type="ORF">FC75_GL001316</name>
</gene>
<reference evidence="4 5" key="1">
    <citation type="journal article" date="2015" name="Genome Announc.">
        <title>Expanding the biotechnology potential of lactobacilli through comparative genomics of 213 strains and associated genera.</title>
        <authorList>
            <person name="Sun Z."/>
            <person name="Harris H.M."/>
            <person name="McCann A."/>
            <person name="Guo C."/>
            <person name="Argimon S."/>
            <person name="Zhang W."/>
            <person name="Yang X."/>
            <person name="Jeffery I.B."/>
            <person name="Cooney J.C."/>
            <person name="Kagawa T.F."/>
            <person name="Liu W."/>
            <person name="Song Y."/>
            <person name="Salvetti E."/>
            <person name="Wrobel A."/>
            <person name="Rasinkangas P."/>
            <person name="Parkhill J."/>
            <person name="Rea M.C."/>
            <person name="O'Sullivan O."/>
            <person name="Ritari J."/>
            <person name="Douillard F.P."/>
            <person name="Paul Ross R."/>
            <person name="Yang R."/>
            <person name="Briner A.E."/>
            <person name="Felis G.E."/>
            <person name="de Vos W.M."/>
            <person name="Barrangou R."/>
            <person name="Klaenhammer T.R."/>
            <person name="Caufield P.W."/>
            <person name="Cui Y."/>
            <person name="Zhang H."/>
            <person name="O'Toole P.W."/>
        </authorList>
    </citation>
    <scope>NUCLEOTIDE SEQUENCE [LARGE SCALE GENOMIC DNA]</scope>
    <source>
        <strain evidence="4 5">DSM 22697</strain>
    </source>
</reference>
<protein>
    <recommendedName>
        <fullName evidence="6">Replication initiator A N-terminal domain-containing protein</fullName>
    </recommendedName>
</protein>
<dbReference type="EMBL" id="AYZJ01000024">
    <property type="protein sequence ID" value="KRN24139.1"/>
    <property type="molecule type" value="Genomic_DNA"/>
</dbReference>
<feature type="domain" description="Replication initiator A N-terminal" evidence="2">
    <location>
        <begin position="19"/>
        <end position="93"/>
    </location>
</feature>
<feature type="compositionally biased region" description="Basic residues" evidence="1">
    <location>
        <begin position="402"/>
        <end position="414"/>
    </location>
</feature>
<sequence>MESHKQLPFYSANEAFGETYYQLPKVFYTSPLYKPLSNDAKVAFAILKSHFAYSVLNHWVDDDNHIFFTYTNERMKDMLGCQDGKLSKIKKELIQAGLLSQVHVGLNQPNRLYLHKPETSAEDVYQIAHEDRNIADSTPVKQGEGSQTLDNSGRAKIARPNNAANKGRAKIARPVMTQSDDSQTLGNSGHAKIAHELELYSSRDLTRDLKETSSADSSNTASSTPEKGAEQNQPLKSELSPEQDDVLERMLLDNFADSIDPSVSGDILSRSSLQLIGKWSHSVKEARERVGVILNAKRDTELEYDTYLVTEDLQDELNKALLRVVMRWKDQLDGRSERSIRNVDNYLYGAMKQIFENESVRQLNLQAKDDEDRAALRDLQDRFADVRTGKQARMEAREANRARRRQREHKKANA</sequence>
<dbReference type="AlphaFoldDB" id="A0A0R2F9K6"/>
<feature type="compositionally biased region" description="Polar residues" evidence="1">
    <location>
        <begin position="135"/>
        <end position="151"/>
    </location>
</feature>
<evidence type="ECO:0000313" key="4">
    <source>
        <dbReference type="EMBL" id="KRN24139.1"/>
    </source>
</evidence>
<feature type="region of interest" description="Disordered" evidence="1">
    <location>
        <begin position="387"/>
        <end position="414"/>
    </location>
</feature>
<dbReference type="InterPro" id="IPR041151">
    <property type="entry name" value="Bac_RepA_C"/>
</dbReference>
<dbReference type="InterPro" id="IPR010724">
    <property type="entry name" value="RepA_N"/>
</dbReference>
<feature type="region of interest" description="Disordered" evidence="1">
    <location>
        <begin position="209"/>
        <end position="239"/>
    </location>
</feature>
<keyword evidence="5" id="KW-1185">Reference proteome</keyword>
<dbReference type="Proteomes" id="UP000050865">
    <property type="component" value="Unassembled WGS sequence"/>
</dbReference>
<dbReference type="RefSeq" id="WP_054665579.1">
    <property type="nucleotide sequence ID" value="NZ_AYZJ01000024.1"/>
</dbReference>
<evidence type="ECO:0008006" key="6">
    <source>
        <dbReference type="Google" id="ProtNLM"/>
    </source>
</evidence>
<dbReference type="Pfam" id="PF06970">
    <property type="entry name" value="RepA_N"/>
    <property type="match status" value="1"/>
</dbReference>
<evidence type="ECO:0000256" key="1">
    <source>
        <dbReference type="SAM" id="MobiDB-lite"/>
    </source>
</evidence>
<proteinExistence type="predicted"/>
<evidence type="ECO:0000313" key="5">
    <source>
        <dbReference type="Proteomes" id="UP000050865"/>
    </source>
</evidence>
<name>A0A0R2F9K6_9LACO</name>
<evidence type="ECO:0000259" key="3">
    <source>
        <dbReference type="Pfam" id="PF18008"/>
    </source>
</evidence>
<dbReference type="Pfam" id="PF18008">
    <property type="entry name" value="Bac_RepA_C"/>
    <property type="match status" value="1"/>
</dbReference>
<accession>A0A0R2F9K6</accession>
<dbReference type="STRING" id="1423730.FC75_GL001316"/>
<comment type="caution">
    <text evidence="4">The sequence shown here is derived from an EMBL/GenBank/DDBJ whole genome shotgun (WGS) entry which is preliminary data.</text>
</comment>
<evidence type="ECO:0000259" key="2">
    <source>
        <dbReference type="Pfam" id="PF06970"/>
    </source>
</evidence>
<dbReference type="OrthoDB" id="1695311at2"/>